<accession>A0AAW0H0Q5</accession>
<evidence type="ECO:0000256" key="1">
    <source>
        <dbReference type="SAM" id="MobiDB-lite"/>
    </source>
</evidence>
<organism evidence="2 3">
    <name type="scientific">Myodes glareolus</name>
    <name type="common">Bank vole</name>
    <name type="synonym">Clethrionomys glareolus</name>
    <dbReference type="NCBI Taxonomy" id="447135"/>
    <lineage>
        <taxon>Eukaryota</taxon>
        <taxon>Metazoa</taxon>
        <taxon>Chordata</taxon>
        <taxon>Craniata</taxon>
        <taxon>Vertebrata</taxon>
        <taxon>Euteleostomi</taxon>
        <taxon>Mammalia</taxon>
        <taxon>Eutheria</taxon>
        <taxon>Euarchontoglires</taxon>
        <taxon>Glires</taxon>
        <taxon>Rodentia</taxon>
        <taxon>Myomorpha</taxon>
        <taxon>Muroidea</taxon>
        <taxon>Cricetidae</taxon>
        <taxon>Arvicolinae</taxon>
        <taxon>Myodes</taxon>
    </lineage>
</organism>
<reference evidence="2 3" key="1">
    <citation type="journal article" date="2023" name="bioRxiv">
        <title>Conserved and derived expression patterns and positive selection on dental genes reveal complex evolutionary context of ever-growing rodent molars.</title>
        <authorList>
            <person name="Calamari Z.T."/>
            <person name="Song A."/>
            <person name="Cohen E."/>
            <person name="Akter M."/>
            <person name="Roy R.D."/>
            <person name="Hallikas O."/>
            <person name="Christensen M.M."/>
            <person name="Li P."/>
            <person name="Marangoni P."/>
            <person name="Jernvall J."/>
            <person name="Klein O.D."/>
        </authorList>
    </citation>
    <scope>NUCLEOTIDE SEQUENCE [LARGE SCALE GENOMIC DNA]</scope>
    <source>
        <strain evidence="2">V071</strain>
    </source>
</reference>
<feature type="non-terminal residue" evidence="2">
    <location>
        <position position="153"/>
    </location>
</feature>
<proteinExistence type="predicted"/>
<feature type="compositionally biased region" description="Polar residues" evidence="1">
    <location>
        <begin position="1"/>
        <end position="14"/>
    </location>
</feature>
<feature type="compositionally biased region" description="Polar residues" evidence="1">
    <location>
        <begin position="83"/>
        <end position="94"/>
    </location>
</feature>
<name>A0AAW0H0Q5_MYOGA</name>
<comment type="caution">
    <text evidence="2">The sequence shown here is derived from an EMBL/GenBank/DDBJ whole genome shotgun (WGS) entry which is preliminary data.</text>
</comment>
<dbReference type="EMBL" id="JBBHLL010001607">
    <property type="protein sequence ID" value="KAK7795895.1"/>
    <property type="molecule type" value="Genomic_DNA"/>
</dbReference>
<keyword evidence="3" id="KW-1185">Reference proteome</keyword>
<protein>
    <submittedName>
        <fullName evidence="2">Uncharacterized protein</fullName>
    </submittedName>
</protein>
<sequence length="153" mass="17016">MQTSLQAPASTSLMASDKPTRTNATGATQPNTTKPIQSCTETQLPASLPSPYRASSHTSLQMGPCICCKENDPITLQTSNTIPATRLQPPSNSMEMARHHTALTKEQRPEREAMKRWAQQERENAATCTSLGKSLPFLQREKDMDILRYYDYA</sequence>
<feature type="compositionally biased region" description="Polar residues" evidence="1">
    <location>
        <begin position="21"/>
        <end position="45"/>
    </location>
</feature>
<dbReference type="PANTHER" id="PTHR31466">
    <property type="entry name" value="GENE 5591-RELATED"/>
    <property type="match status" value="1"/>
</dbReference>
<dbReference type="PANTHER" id="PTHR31466:SF1">
    <property type="entry name" value="RIKEN CDNA 4930433I11 GENE"/>
    <property type="match status" value="1"/>
</dbReference>
<dbReference type="Proteomes" id="UP001488838">
    <property type="component" value="Unassembled WGS sequence"/>
</dbReference>
<dbReference type="AlphaFoldDB" id="A0AAW0H0Q5"/>
<feature type="region of interest" description="Disordered" evidence="1">
    <location>
        <begin position="83"/>
        <end position="110"/>
    </location>
</feature>
<evidence type="ECO:0000313" key="3">
    <source>
        <dbReference type="Proteomes" id="UP001488838"/>
    </source>
</evidence>
<evidence type="ECO:0000313" key="2">
    <source>
        <dbReference type="EMBL" id="KAK7795895.1"/>
    </source>
</evidence>
<gene>
    <name evidence="2" type="ORF">U0070_009510</name>
</gene>
<dbReference type="InterPro" id="IPR040292">
    <property type="entry name" value="C2orf78-like"/>
</dbReference>
<feature type="region of interest" description="Disordered" evidence="1">
    <location>
        <begin position="1"/>
        <end position="59"/>
    </location>
</feature>